<dbReference type="InterPro" id="IPR017927">
    <property type="entry name" value="FAD-bd_FR_type"/>
</dbReference>
<dbReference type="PROSITE" id="PS51384">
    <property type="entry name" value="FAD_FR"/>
    <property type="match status" value="1"/>
</dbReference>
<comment type="catalytic activity">
    <reaction evidence="22">
        <text>2 nitric oxide + NADH + 2 O2 = 2 nitrate + NAD(+) + H(+)</text>
        <dbReference type="Rhea" id="RHEA:19469"/>
        <dbReference type="ChEBI" id="CHEBI:15378"/>
        <dbReference type="ChEBI" id="CHEBI:15379"/>
        <dbReference type="ChEBI" id="CHEBI:16480"/>
        <dbReference type="ChEBI" id="CHEBI:17632"/>
        <dbReference type="ChEBI" id="CHEBI:57540"/>
        <dbReference type="ChEBI" id="CHEBI:57945"/>
        <dbReference type="EC" id="1.14.12.17"/>
    </reaction>
</comment>
<dbReference type="FunFam" id="2.40.30.10:FF:000034">
    <property type="entry name" value="Flavohemoprotein"/>
    <property type="match status" value="1"/>
</dbReference>
<dbReference type="EC" id="1.14.12.17" evidence="5"/>
<comment type="caution">
    <text evidence="27">The sequence shown here is derived from an EMBL/GenBank/DDBJ whole genome shotgun (WGS) entry which is preliminary data.</text>
</comment>
<evidence type="ECO:0000256" key="23">
    <source>
        <dbReference type="ARBA" id="ARBA00049433"/>
    </source>
</evidence>
<dbReference type="InterPro" id="IPR001433">
    <property type="entry name" value="OxRdtase_FAD/NAD-bd"/>
</dbReference>
<dbReference type="GO" id="GO:0008941">
    <property type="term" value="F:nitric oxide dioxygenase NAD(P)H activity"/>
    <property type="evidence" value="ECO:0007669"/>
    <property type="project" value="UniProtKB-EC"/>
</dbReference>
<dbReference type="PRINTS" id="PR00409">
    <property type="entry name" value="PHDIOXRDTASE"/>
</dbReference>
<evidence type="ECO:0000256" key="24">
    <source>
        <dbReference type="RuleBase" id="RU000356"/>
    </source>
</evidence>
<sequence length="387" mass="42429">MLTQEQIALVKATVPVLREHGVALTSHFYKRMLSHNPELMQVFNQGHQRAGAQQQALAGAVLAYAENIENLGVLLNAVKHIANKHVSVGIRAEHYPIVGKHLLASIREVLGEAATPELIDAWATAYGQLANVLIDAEKALYDKHANEEGGWSGWRFFKVEEKKPETDEVTSFTLVPVDHGKMPKAKAGQYVSVRVYVKKENLIQPRQYTVTDATKHSLRISVKKIVAEGNSPAGMVSNALHQDINQGDLVEVSFPTGEFNVPEGNNPLCLISAGIGITPMLAMLKEAIAHNPQRQVTFVHICKEEKDYPLFDEVEALSKSGSVELVTCVTSKSGRPDEAFFTSLVKPNTEYLVCGPVGFMKDATQALERANVAKEHIFTEKFGTGAL</sequence>
<dbReference type="Pfam" id="PF00042">
    <property type="entry name" value="Globin"/>
    <property type="match status" value="1"/>
</dbReference>
<evidence type="ECO:0000256" key="15">
    <source>
        <dbReference type="ARBA" id="ARBA00023002"/>
    </source>
</evidence>
<dbReference type="Gene3D" id="1.10.490.10">
    <property type="entry name" value="Globins"/>
    <property type="match status" value="1"/>
</dbReference>
<evidence type="ECO:0000256" key="21">
    <source>
        <dbReference type="ARBA" id="ARBA00033187"/>
    </source>
</evidence>
<dbReference type="InterPro" id="IPR000971">
    <property type="entry name" value="Globin"/>
</dbReference>
<name>A0A227KJT5_9BURK</name>
<evidence type="ECO:0000256" key="5">
    <source>
        <dbReference type="ARBA" id="ARBA00012229"/>
    </source>
</evidence>
<evidence type="ECO:0000259" key="25">
    <source>
        <dbReference type="PROSITE" id="PS01033"/>
    </source>
</evidence>
<dbReference type="GO" id="GO:0071949">
    <property type="term" value="F:FAD binding"/>
    <property type="evidence" value="ECO:0007669"/>
    <property type="project" value="TreeGrafter"/>
</dbReference>
<dbReference type="InterPro" id="IPR017938">
    <property type="entry name" value="Riboflavin_synthase-like_b-brl"/>
</dbReference>
<dbReference type="SUPFAM" id="SSF63380">
    <property type="entry name" value="Riboflavin synthase domain-like"/>
    <property type="match status" value="1"/>
</dbReference>
<feature type="domain" description="FAD-binding FR-type" evidence="26">
    <location>
        <begin position="152"/>
        <end position="262"/>
    </location>
</feature>
<dbReference type="FunFam" id="1.10.490.10:FF:000003">
    <property type="entry name" value="Flavohemoprotein"/>
    <property type="match status" value="1"/>
</dbReference>
<evidence type="ECO:0000256" key="9">
    <source>
        <dbReference type="ARBA" id="ARBA00022617"/>
    </source>
</evidence>
<evidence type="ECO:0000256" key="17">
    <source>
        <dbReference type="ARBA" id="ARBA00023027"/>
    </source>
</evidence>
<dbReference type="GO" id="GO:0005344">
    <property type="term" value="F:oxygen carrier activity"/>
    <property type="evidence" value="ECO:0007669"/>
    <property type="project" value="UniProtKB-KW"/>
</dbReference>
<dbReference type="InterPro" id="IPR008333">
    <property type="entry name" value="Cbr1-like_FAD-bd_dom"/>
</dbReference>
<keyword evidence="13" id="KW-0274">FAD</keyword>
<dbReference type="Pfam" id="PF00175">
    <property type="entry name" value="NAD_binding_1"/>
    <property type="match status" value="1"/>
</dbReference>
<dbReference type="InterPro" id="IPR039261">
    <property type="entry name" value="FNR_nucleotide-bd"/>
</dbReference>
<dbReference type="SUPFAM" id="SSF46458">
    <property type="entry name" value="Globin-like"/>
    <property type="match status" value="1"/>
</dbReference>
<evidence type="ECO:0000256" key="19">
    <source>
        <dbReference type="ARBA" id="ARBA00030024"/>
    </source>
</evidence>
<reference evidence="28" key="1">
    <citation type="submission" date="2017-05" db="EMBL/GenBank/DDBJ databases">
        <title>Improved OligoMM genomes.</title>
        <authorList>
            <person name="Garzetti D."/>
        </authorList>
    </citation>
    <scope>NUCLEOTIDE SEQUENCE [LARGE SCALE GENOMIC DNA]</scope>
    <source>
        <strain evidence="28">YL45</strain>
    </source>
</reference>
<evidence type="ECO:0000256" key="3">
    <source>
        <dbReference type="ARBA" id="ARBA00006401"/>
    </source>
</evidence>
<dbReference type="CDD" id="cd06184">
    <property type="entry name" value="flavohem_like_fad_nad_binding"/>
    <property type="match status" value="1"/>
</dbReference>
<keyword evidence="15" id="KW-0560">Oxidoreductase</keyword>
<keyword evidence="14" id="KW-0521">NADP</keyword>
<dbReference type="InterPro" id="IPR012292">
    <property type="entry name" value="Globin/Proto"/>
</dbReference>
<keyword evidence="17" id="KW-0520">NAD</keyword>
<comment type="similarity">
    <text evidence="3">In the C-terminal section; belongs to the flavoprotein pyridine nucleotide cytochrome reductase family.</text>
</comment>
<dbReference type="EMBL" id="NHMP01000004">
    <property type="protein sequence ID" value="OXE47610.1"/>
    <property type="molecule type" value="Genomic_DNA"/>
</dbReference>
<dbReference type="NCBIfam" id="NF009805">
    <property type="entry name" value="PRK13289.1"/>
    <property type="match status" value="1"/>
</dbReference>
<evidence type="ECO:0000256" key="2">
    <source>
        <dbReference type="ARBA" id="ARBA00001974"/>
    </source>
</evidence>
<evidence type="ECO:0000256" key="20">
    <source>
        <dbReference type="ARBA" id="ARBA00030929"/>
    </source>
</evidence>
<keyword evidence="28" id="KW-1185">Reference proteome</keyword>
<dbReference type="SUPFAM" id="SSF52343">
    <property type="entry name" value="Ferredoxin reductase-like, C-terminal NADP-linked domain"/>
    <property type="match status" value="1"/>
</dbReference>
<evidence type="ECO:0000256" key="14">
    <source>
        <dbReference type="ARBA" id="ARBA00022857"/>
    </source>
</evidence>
<dbReference type="RefSeq" id="WP_066595002.1">
    <property type="nucleotide sequence ID" value="NZ_CAJTBZ010000051.1"/>
</dbReference>
<dbReference type="Gene3D" id="2.40.30.10">
    <property type="entry name" value="Translation factors"/>
    <property type="match status" value="1"/>
</dbReference>
<dbReference type="GO" id="GO:0046872">
    <property type="term" value="F:metal ion binding"/>
    <property type="evidence" value="ECO:0007669"/>
    <property type="project" value="UniProtKB-KW"/>
</dbReference>
<feature type="domain" description="Globin" evidence="25">
    <location>
        <begin position="1"/>
        <end position="138"/>
    </location>
</feature>
<dbReference type="GO" id="GO:0046210">
    <property type="term" value="P:nitric oxide catabolic process"/>
    <property type="evidence" value="ECO:0007669"/>
    <property type="project" value="TreeGrafter"/>
</dbReference>
<dbReference type="GO" id="GO:0020037">
    <property type="term" value="F:heme binding"/>
    <property type="evidence" value="ECO:0007669"/>
    <property type="project" value="InterPro"/>
</dbReference>
<dbReference type="CDD" id="cd14779">
    <property type="entry name" value="FHP_Ae-globin-like"/>
    <property type="match status" value="1"/>
</dbReference>
<evidence type="ECO:0000256" key="13">
    <source>
        <dbReference type="ARBA" id="ARBA00022827"/>
    </source>
</evidence>
<evidence type="ECO:0000256" key="10">
    <source>
        <dbReference type="ARBA" id="ARBA00022621"/>
    </source>
</evidence>
<evidence type="ECO:0000313" key="27">
    <source>
        <dbReference type="EMBL" id="OXE47610.1"/>
    </source>
</evidence>
<evidence type="ECO:0000259" key="26">
    <source>
        <dbReference type="PROSITE" id="PS51384"/>
    </source>
</evidence>
<evidence type="ECO:0000256" key="16">
    <source>
        <dbReference type="ARBA" id="ARBA00023004"/>
    </source>
</evidence>
<protein>
    <recommendedName>
        <fullName evidence="6">Flavohemoprotein</fullName>
        <ecNumber evidence="5">1.14.12.17</ecNumber>
    </recommendedName>
    <alternativeName>
        <fullName evidence="20">Flavohemoglobin</fullName>
    </alternativeName>
    <alternativeName>
        <fullName evidence="19">Hemoglobin-like protein</fullName>
    </alternativeName>
    <alternativeName>
        <fullName evidence="21">Nitric oxide dioxygenase</fullName>
    </alternativeName>
</protein>
<dbReference type="PANTHER" id="PTHR43396:SF3">
    <property type="entry name" value="FLAVOHEMOPROTEIN"/>
    <property type="match status" value="1"/>
</dbReference>
<evidence type="ECO:0000256" key="18">
    <source>
        <dbReference type="ARBA" id="ARBA00025094"/>
    </source>
</evidence>
<dbReference type="AlphaFoldDB" id="A0A227KJT5"/>
<evidence type="ECO:0000313" key="28">
    <source>
        <dbReference type="Proteomes" id="UP000214610"/>
    </source>
</evidence>
<keyword evidence="7 24" id="KW-0813">Transport</keyword>
<keyword evidence="9 24" id="KW-0349">Heme</keyword>
<proteinExistence type="inferred from homology"/>
<keyword evidence="12" id="KW-0479">Metal-binding</keyword>
<dbReference type="Pfam" id="PF00970">
    <property type="entry name" value="FAD_binding_6"/>
    <property type="match status" value="1"/>
</dbReference>
<evidence type="ECO:0000256" key="1">
    <source>
        <dbReference type="ARBA" id="ARBA00001970"/>
    </source>
</evidence>
<evidence type="ECO:0000256" key="4">
    <source>
        <dbReference type="ARBA" id="ARBA00008414"/>
    </source>
</evidence>
<dbReference type="Proteomes" id="UP000214610">
    <property type="component" value="Unassembled WGS sequence"/>
</dbReference>
<comment type="cofactor">
    <cofactor evidence="2">
        <name>FAD</name>
        <dbReference type="ChEBI" id="CHEBI:57692"/>
    </cofactor>
</comment>
<keyword evidence="10 24" id="KW-0561">Oxygen transport</keyword>
<keyword evidence="16" id="KW-0408">Iron</keyword>
<gene>
    <name evidence="27" type="ORF">ADH67_07395</name>
</gene>
<comment type="function">
    <text evidence="18">Is involved in NO detoxification in an aerobic process, termed nitric oxide dioxygenase (NOD) reaction that utilizes O(2) and NAD(P)H to convert NO to nitrate, which protects the bacterium from various noxious nitrogen compounds. Therefore, plays a central role in the inducible response to nitrosative stress.</text>
</comment>
<accession>A0A227KJT5</accession>
<dbReference type="PROSITE" id="PS01033">
    <property type="entry name" value="GLOBIN"/>
    <property type="match status" value="1"/>
</dbReference>
<keyword evidence="8" id="KW-0216">Detoxification</keyword>
<comment type="catalytic activity">
    <reaction evidence="23">
        <text>2 nitric oxide + NADPH + 2 O2 = 2 nitrate + NADP(+) + H(+)</text>
        <dbReference type="Rhea" id="RHEA:19465"/>
        <dbReference type="ChEBI" id="CHEBI:15378"/>
        <dbReference type="ChEBI" id="CHEBI:15379"/>
        <dbReference type="ChEBI" id="CHEBI:16480"/>
        <dbReference type="ChEBI" id="CHEBI:17632"/>
        <dbReference type="ChEBI" id="CHEBI:57783"/>
        <dbReference type="ChEBI" id="CHEBI:58349"/>
        <dbReference type="EC" id="1.14.12.17"/>
    </reaction>
</comment>
<evidence type="ECO:0000256" key="8">
    <source>
        <dbReference type="ARBA" id="ARBA00022575"/>
    </source>
</evidence>
<dbReference type="PANTHER" id="PTHR43396">
    <property type="entry name" value="FLAVOHEMOPROTEIN"/>
    <property type="match status" value="1"/>
</dbReference>
<dbReference type="GeneID" id="78362628"/>
<dbReference type="GO" id="GO:0009636">
    <property type="term" value="P:response to toxic substance"/>
    <property type="evidence" value="ECO:0007669"/>
    <property type="project" value="UniProtKB-KW"/>
</dbReference>
<evidence type="ECO:0000256" key="7">
    <source>
        <dbReference type="ARBA" id="ARBA00022448"/>
    </source>
</evidence>
<organism evidence="27 28">
    <name type="scientific">Turicimonas muris</name>
    <dbReference type="NCBI Taxonomy" id="1796652"/>
    <lineage>
        <taxon>Bacteria</taxon>
        <taxon>Pseudomonadati</taxon>
        <taxon>Pseudomonadota</taxon>
        <taxon>Betaproteobacteria</taxon>
        <taxon>Burkholderiales</taxon>
        <taxon>Sutterellaceae</taxon>
        <taxon>Turicimonas</taxon>
    </lineage>
</organism>
<evidence type="ECO:0000256" key="11">
    <source>
        <dbReference type="ARBA" id="ARBA00022630"/>
    </source>
</evidence>
<dbReference type="Gene3D" id="3.40.50.80">
    <property type="entry name" value="Nucleotide-binding domain of ferredoxin-NADP reductase (FNR) module"/>
    <property type="match status" value="1"/>
</dbReference>
<comment type="similarity">
    <text evidence="4">Belongs to the globin family. Two-domain flavohemoproteins subfamily.</text>
</comment>
<evidence type="ECO:0000256" key="22">
    <source>
        <dbReference type="ARBA" id="ARBA00048649"/>
    </source>
</evidence>
<evidence type="ECO:0000256" key="12">
    <source>
        <dbReference type="ARBA" id="ARBA00022723"/>
    </source>
</evidence>
<keyword evidence="11" id="KW-0285">Flavoprotein</keyword>
<keyword evidence="27" id="KW-0223">Dioxygenase</keyword>
<evidence type="ECO:0000256" key="6">
    <source>
        <dbReference type="ARBA" id="ARBA00014637"/>
    </source>
</evidence>
<dbReference type="GO" id="GO:0019825">
    <property type="term" value="F:oxygen binding"/>
    <property type="evidence" value="ECO:0007669"/>
    <property type="project" value="InterPro"/>
</dbReference>
<comment type="cofactor">
    <cofactor evidence="1">
        <name>heme b</name>
        <dbReference type="ChEBI" id="CHEBI:60344"/>
    </cofactor>
</comment>
<dbReference type="GO" id="GO:0071500">
    <property type="term" value="P:cellular response to nitrosative stress"/>
    <property type="evidence" value="ECO:0007669"/>
    <property type="project" value="TreeGrafter"/>
</dbReference>
<dbReference type="InterPro" id="IPR009050">
    <property type="entry name" value="Globin-like_sf"/>
</dbReference>